<evidence type="ECO:0000313" key="1">
    <source>
        <dbReference type="EMBL" id="TNN65139.1"/>
    </source>
</evidence>
<comment type="caution">
    <text evidence="1">The sequence shown here is derived from an EMBL/GenBank/DDBJ whole genome shotgun (WGS) entry which is preliminary data.</text>
</comment>
<keyword evidence="2" id="KW-1185">Reference proteome</keyword>
<organism evidence="1 2">
    <name type="scientific">Liparis tanakae</name>
    <name type="common">Tanaka's snailfish</name>
    <dbReference type="NCBI Taxonomy" id="230148"/>
    <lineage>
        <taxon>Eukaryota</taxon>
        <taxon>Metazoa</taxon>
        <taxon>Chordata</taxon>
        <taxon>Craniata</taxon>
        <taxon>Vertebrata</taxon>
        <taxon>Euteleostomi</taxon>
        <taxon>Actinopterygii</taxon>
        <taxon>Neopterygii</taxon>
        <taxon>Teleostei</taxon>
        <taxon>Neoteleostei</taxon>
        <taxon>Acanthomorphata</taxon>
        <taxon>Eupercaria</taxon>
        <taxon>Perciformes</taxon>
        <taxon>Cottioidei</taxon>
        <taxon>Cottales</taxon>
        <taxon>Liparidae</taxon>
        <taxon>Liparis</taxon>
    </lineage>
</organism>
<proteinExistence type="predicted"/>
<sequence>MGLVGFECGKCGALFTCCMFHVLLTLNPQHAKTFAVVGSLFPPLPDDRMRTGGAEHGMLRSQQRASRETDGIKWTEGEHLQQALLLWALYTSVQGRPLEEASARFSCRHKFSSVDFPVSSSLRMERINGGSSPGLVSGGLEKVYDLCGQEASFHQGNLNILHQILSNWRAPVVAHKLPTLVIPATMGLPATAKNREIASHALSLQPGLRYNTLMALLNGHDRRLTSKAGGIRYSQVRWTLCNLESQRLRRGKGQD</sequence>
<dbReference type="AlphaFoldDB" id="A0A4Z2HGY1"/>
<reference evidence="1 2" key="1">
    <citation type="submission" date="2019-03" db="EMBL/GenBank/DDBJ databases">
        <title>First draft genome of Liparis tanakae, snailfish: a comprehensive survey of snailfish specific genes.</title>
        <authorList>
            <person name="Kim W."/>
            <person name="Song I."/>
            <person name="Jeong J.-H."/>
            <person name="Kim D."/>
            <person name="Kim S."/>
            <person name="Ryu S."/>
            <person name="Song J.Y."/>
            <person name="Lee S.K."/>
        </authorList>
    </citation>
    <scope>NUCLEOTIDE SEQUENCE [LARGE SCALE GENOMIC DNA]</scope>
    <source>
        <tissue evidence="1">Muscle</tissue>
    </source>
</reference>
<dbReference type="Proteomes" id="UP000314294">
    <property type="component" value="Unassembled WGS sequence"/>
</dbReference>
<evidence type="ECO:0000313" key="2">
    <source>
        <dbReference type="Proteomes" id="UP000314294"/>
    </source>
</evidence>
<name>A0A4Z2HGY1_9TELE</name>
<gene>
    <name evidence="1" type="ORF">EYF80_024648</name>
</gene>
<protein>
    <submittedName>
        <fullName evidence="1">Uncharacterized protein</fullName>
    </submittedName>
</protein>
<dbReference type="EMBL" id="SRLO01000240">
    <property type="protein sequence ID" value="TNN65139.1"/>
    <property type="molecule type" value="Genomic_DNA"/>
</dbReference>
<accession>A0A4Z2HGY1</accession>